<feature type="compositionally biased region" description="Pro residues" evidence="1">
    <location>
        <begin position="352"/>
        <end position="363"/>
    </location>
</feature>
<feature type="region of interest" description="Disordered" evidence="1">
    <location>
        <begin position="1"/>
        <end position="174"/>
    </location>
</feature>
<keyword evidence="3" id="KW-1185">Reference proteome</keyword>
<dbReference type="OrthoDB" id="10363069at2759"/>
<dbReference type="EMBL" id="VXIS01000181">
    <property type="protein sequence ID" value="KAA8898624.1"/>
    <property type="molecule type" value="Genomic_DNA"/>
</dbReference>
<feature type="compositionally biased region" description="Polar residues" evidence="1">
    <location>
        <begin position="78"/>
        <end position="91"/>
    </location>
</feature>
<evidence type="ECO:0000313" key="2">
    <source>
        <dbReference type="EMBL" id="KAA8898624.1"/>
    </source>
</evidence>
<comment type="caution">
    <text evidence="2">The sequence shown here is derived from an EMBL/GenBank/DDBJ whole genome shotgun (WGS) entry which is preliminary data.</text>
</comment>
<feature type="region of interest" description="Disordered" evidence="1">
    <location>
        <begin position="208"/>
        <end position="442"/>
    </location>
</feature>
<feature type="compositionally biased region" description="Low complexity" evidence="1">
    <location>
        <begin position="46"/>
        <end position="65"/>
    </location>
</feature>
<reference evidence="2 3" key="1">
    <citation type="submission" date="2019-09" db="EMBL/GenBank/DDBJ databases">
        <title>Draft genome of the ectomycorrhizal ascomycete Sphaerosporella brunnea.</title>
        <authorList>
            <consortium name="DOE Joint Genome Institute"/>
            <person name="Benucci G.M."/>
            <person name="Marozzi G."/>
            <person name="Antonielli L."/>
            <person name="Sanchez S."/>
            <person name="Marco P."/>
            <person name="Wang X."/>
            <person name="Falini L.B."/>
            <person name="Barry K."/>
            <person name="Haridas S."/>
            <person name="Lipzen A."/>
            <person name="Labutti K."/>
            <person name="Grigoriev I.V."/>
            <person name="Murat C."/>
            <person name="Martin F."/>
            <person name="Albertini E."/>
            <person name="Donnini D."/>
            <person name="Bonito G."/>
        </authorList>
    </citation>
    <scope>NUCLEOTIDE SEQUENCE [LARGE SCALE GENOMIC DNA]</scope>
    <source>
        <strain evidence="2 3">Sb_GMNB300</strain>
    </source>
</reference>
<dbReference type="AlphaFoldDB" id="A0A5J5ENF0"/>
<evidence type="ECO:0000313" key="3">
    <source>
        <dbReference type="Proteomes" id="UP000326924"/>
    </source>
</evidence>
<protein>
    <submittedName>
        <fullName evidence="2">Uncharacterized protein</fullName>
    </submittedName>
</protein>
<dbReference type="Proteomes" id="UP000326924">
    <property type="component" value="Unassembled WGS sequence"/>
</dbReference>
<feature type="compositionally biased region" description="Basic and acidic residues" evidence="1">
    <location>
        <begin position="270"/>
        <end position="280"/>
    </location>
</feature>
<feature type="compositionally biased region" description="Low complexity" evidence="1">
    <location>
        <begin position="364"/>
        <end position="409"/>
    </location>
</feature>
<dbReference type="InParanoid" id="A0A5J5ENF0"/>
<gene>
    <name evidence="2" type="ORF">FN846DRAFT_205566</name>
</gene>
<proteinExistence type="predicted"/>
<organism evidence="2 3">
    <name type="scientific">Sphaerosporella brunnea</name>
    <dbReference type="NCBI Taxonomy" id="1250544"/>
    <lineage>
        <taxon>Eukaryota</taxon>
        <taxon>Fungi</taxon>
        <taxon>Dikarya</taxon>
        <taxon>Ascomycota</taxon>
        <taxon>Pezizomycotina</taxon>
        <taxon>Pezizomycetes</taxon>
        <taxon>Pezizales</taxon>
        <taxon>Pyronemataceae</taxon>
        <taxon>Sphaerosporella</taxon>
    </lineage>
</organism>
<feature type="compositionally biased region" description="Polar residues" evidence="1">
    <location>
        <begin position="321"/>
        <end position="330"/>
    </location>
</feature>
<feature type="compositionally biased region" description="Basic and acidic residues" evidence="1">
    <location>
        <begin position="221"/>
        <end position="234"/>
    </location>
</feature>
<name>A0A5J5ENF0_9PEZI</name>
<sequence>MPTSIQYPTDRTPSRNSARTPNLPITSRTESGYDTDQHMRMFMAETTRSGGSSAGATTRSAPAGGVHHGHGRIPQGRHWTSTPQPQHQRTMQVPGLRHLRENPETLVVPRQRSQRPPPTEDYLRPTRQAGPPPRADPAPPPQRRNEGLKRDSGRSEKEQRPAPSKAKKPEKSNVLEDYLGIYRAENKLPPGRSAADDFAATIAKKLQFGRKNSVQQENEEKDSKEVPCRREEQPPQHIKTSQGFMAELPGSLPEDLPMPLDIPEPPRSSVTRELRNDHCQAHSSQSGSRKGGSVYLQHPRPLNTEGVYAQMPLPAVPPSSRPTTSETLTSKYGGEIADWAEDFFQDSQLHSSPPPLLPPPPVTSSPASRSSSFSRPHSRASSSSHSTMRSSSIRSTPSLSSSRTSYASSTGDRYEAHDVPEGLGLGVIGEEKIPGKPEGLYRQPELRDAEEELYLPMASLEISGYYEDYHRKQQQSRSLPLQADIRRASTISTGSTGSSGSMGSASKKCGLDYEIEAYLAERRRIQAQEAATAGKGV</sequence>
<accession>A0A5J5ENF0</accession>
<feature type="compositionally biased region" description="Pro residues" evidence="1">
    <location>
        <begin position="130"/>
        <end position="142"/>
    </location>
</feature>
<evidence type="ECO:0000256" key="1">
    <source>
        <dbReference type="SAM" id="MobiDB-lite"/>
    </source>
</evidence>
<feature type="compositionally biased region" description="Polar residues" evidence="1">
    <location>
        <begin position="1"/>
        <end position="34"/>
    </location>
</feature>
<feature type="compositionally biased region" description="Basic and acidic residues" evidence="1">
    <location>
        <begin position="143"/>
        <end position="160"/>
    </location>
</feature>